<reference evidence="2" key="1">
    <citation type="journal article" date="2015" name="Nature">
        <title>Complex archaea that bridge the gap between prokaryotes and eukaryotes.</title>
        <authorList>
            <person name="Spang A."/>
            <person name="Saw J.H."/>
            <person name="Jorgensen S.L."/>
            <person name="Zaremba-Niedzwiedzka K."/>
            <person name="Martijn J."/>
            <person name="Lind A.E."/>
            <person name="van Eijk R."/>
            <person name="Schleper C."/>
            <person name="Guy L."/>
            <person name="Ettema T.J."/>
        </authorList>
    </citation>
    <scope>NUCLEOTIDE SEQUENCE</scope>
</reference>
<keyword evidence="1" id="KW-1133">Transmembrane helix</keyword>
<keyword evidence="1" id="KW-0472">Membrane</keyword>
<gene>
    <name evidence="2" type="ORF">LCGC14_1343130</name>
</gene>
<sequence length="118" mass="13049">MLLMTPYGQNENEMSPQELYREQLELKANAVYHLITDDNLTPIMEALRPLTAGEREFVQKYVAELDAVDRPPDAVLDKGAIVQAAINELQPPTSLTVKIVLALLGVTAVGLTVYLVTR</sequence>
<keyword evidence="1" id="KW-0812">Transmembrane</keyword>
<dbReference type="EMBL" id="LAZR01008231">
    <property type="protein sequence ID" value="KKM80115.1"/>
    <property type="molecule type" value="Genomic_DNA"/>
</dbReference>
<comment type="caution">
    <text evidence="2">The sequence shown here is derived from an EMBL/GenBank/DDBJ whole genome shotgun (WGS) entry which is preliminary data.</text>
</comment>
<protein>
    <submittedName>
        <fullName evidence="2">Uncharacterized protein</fullName>
    </submittedName>
</protein>
<feature type="transmembrane region" description="Helical" evidence="1">
    <location>
        <begin position="99"/>
        <end position="117"/>
    </location>
</feature>
<organism evidence="2">
    <name type="scientific">marine sediment metagenome</name>
    <dbReference type="NCBI Taxonomy" id="412755"/>
    <lineage>
        <taxon>unclassified sequences</taxon>
        <taxon>metagenomes</taxon>
        <taxon>ecological metagenomes</taxon>
    </lineage>
</organism>
<evidence type="ECO:0000256" key="1">
    <source>
        <dbReference type="SAM" id="Phobius"/>
    </source>
</evidence>
<proteinExistence type="predicted"/>
<name>A0A0F9MTZ0_9ZZZZ</name>
<evidence type="ECO:0000313" key="2">
    <source>
        <dbReference type="EMBL" id="KKM80115.1"/>
    </source>
</evidence>
<dbReference type="AlphaFoldDB" id="A0A0F9MTZ0"/>
<accession>A0A0F9MTZ0</accession>